<feature type="domain" description="TNase-like" evidence="1">
    <location>
        <begin position="13"/>
        <end position="75"/>
    </location>
</feature>
<dbReference type="InterPro" id="IPR035437">
    <property type="entry name" value="SNase_OB-fold_sf"/>
</dbReference>
<evidence type="ECO:0000259" key="1">
    <source>
        <dbReference type="Pfam" id="PF00565"/>
    </source>
</evidence>
<dbReference type="SUPFAM" id="SSF50199">
    <property type="entry name" value="Staphylococcal nuclease"/>
    <property type="match status" value="1"/>
</dbReference>
<protein>
    <submittedName>
        <fullName evidence="2">Thermonuclease family protein</fullName>
    </submittedName>
</protein>
<reference evidence="3" key="2">
    <citation type="submission" date="2021-04" db="EMBL/GenBank/DDBJ databases">
        <title>Taxonomy of Flavobacteriaceae bacterium ZY171143.</title>
        <authorList>
            <person name="Li F."/>
        </authorList>
    </citation>
    <scope>NUCLEOTIDE SEQUENCE [LARGE SCALE GENOMIC DNA]</scope>
    <source>
        <strain evidence="3">ZY171143</strain>
    </source>
</reference>
<reference evidence="2 3" key="1">
    <citation type="journal article" date="2021" name="Int. J. Syst. Evol. Microbiol.">
        <title>Faecalibacter bovis sp. nov., isolated from cow faeces.</title>
        <authorList>
            <person name="Li F."/>
            <person name="Zhao W."/>
            <person name="Hong Q."/>
            <person name="Shao Q."/>
            <person name="Song J."/>
            <person name="Yang S."/>
        </authorList>
    </citation>
    <scope>NUCLEOTIDE SEQUENCE [LARGE SCALE GENOMIC DNA]</scope>
    <source>
        <strain evidence="2 3">ZY171143</strain>
    </source>
</reference>
<sequence length="80" mass="9218">MSVGDSITILTEIKNAYDFYHRQLGYVILESGECLNELLLQNGYAKASRDYYCSKLAEYQLMNRTAQLNKVGLYARISHF</sequence>
<dbReference type="Gene3D" id="2.40.50.90">
    <property type="match status" value="1"/>
</dbReference>
<dbReference type="InterPro" id="IPR016071">
    <property type="entry name" value="Staphylococal_nuclease_OB-fold"/>
</dbReference>
<name>A0ABX7XAX8_9FLAO</name>
<evidence type="ECO:0000313" key="3">
    <source>
        <dbReference type="Proteomes" id="UP000672011"/>
    </source>
</evidence>
<evidence type="ECO:0000313" key="2">
    <source>
        <dbReference type="EMBL" id="QTV05061.1"/>
    </source>
</evidence>
<keyword evidence="3" id="KW-1185">Reference proteome</keyword>
<accession>A0ABX7XAX8</accession>
<proteinExistence type="predicted"/>
<gene>
    <name evidence="2" type="ORF">J9309_09695</name>
</gene>
<dbReference type="Pfam" id="PF00565">
    <property type="entry name" value="SNase"/>
    <property type="match status" value="1"/>
</dbReference>
<organism evidence="2 3">
    <name type="scientific">Faecalibacter bovis</name>
    <dbReference type="NCBI Taxonomy" id="2898187"/>
    <lineage>
        <taxon>Bacteria</taxon>
        <taxon>Pseudomonadati</taxon>
        <taxon>Bacteroidota</taxon>
        <taxon>Flavobacteriia</taxon>
        <taxon>Flavobacteriales</taxon>
        <taxon>Weeksellaceae</taxon>
        <taxon>Faecalibacter</taxon>
    </lineage>
</organism>
<dbReference type="EMBL" id="CP072842">
    <property type="protein sequence ID" value="QTV05061.1"/>
    <property type="molecule type" value="Genomic_DNA"/>
</dbReference>
<dbReference type="Proteomes" id="UP000672011">
    <property type="component" value="Chromosome"/>
</dbReference>